<keyword evidence="11" id="KW-1185">Reference proteome</keyword>
<accession>A0A5E4N4C4</accession>
<gene>
    <name evidence="10" type="ORF">CINCED_3A008917</name>
</gene>
<dbReference type="SUPFAM" id="SSF54236">
    <property type="entry name" value="Ubiquitin-like"/>
    <property type="match status" value="1"/>
</dbReference>
<dbReference type="InterPro" id="IPR019956">
    <property type="entry name" value="Ubiquitin_dom"/>
</dbReference>
<evidence type="ECO:0000259" key="9">
    <source>
        <dbReference type="PROSITE" id="PS50053"/>
    </source>
</evidence>
<comment type="subcellular location">
    <subcellularLocation>
        <location evidence="2">Cytoplasm</location>
    </subcellularLocation>
    <subcellularLocation>
        <location evidence="1">Nucleus</location>
    </subcellularLocation>
</comment>
<name>A0A5E4N4C4_9HEMI</name>
<protein>
    <submittedName>
        <fullName evidence="10">Ubiquitin-related domain,Ubiquitin conserved site,Ubiquitin domain,Ubiquitin</fullName>
    </submittedName>
</protein>
<evidence type="ECO:0000256" key="3">
    <source>
        <dbReference type="ARBA" id="ARBA00008430"/>
    </source>
</evidence>
<dbReference type="InterPro" id="IPR000626">
    <property type="entry name" value="Ubiquitin-like_dom"/>
</dbReference>
<evidence type="ECO:0000256" key="8">
    <source>
        <dbReference type="ARBA" id="ARBA00023242"/>
    </source>
</evidence>
<sequence length="97" mass="10871">MSLVVNNLEKRIMNQIFAKTVSGKTITLDVEPSDSIESVKIKIQDKDKLPSNKQRLMYGGRQLGDDSCTLSDCNVKMGSTLYVHLSLHEDFEKPVAK</sequence>
<dbReference type="GO" id="GO:0005634">
    <property type="term" value="C:nucleus"/>
    <property type="evidence" value="ECO:0007669"/>
    <property type="project" value="UniProtKB-SubCell"/>
</dbReference>
<keyword evidence="8" id="KW-0539">Nucleus</keyword>
<proteinExistence type="inferred from homology"/>
<evidence type="ECO:0000256" key="6">
    <source>
        <dbReference type="ARBA" id="ARBA00022737"/>
    </source>
</evidence>
<dbReference type="FunFam" id="3.10.20.90:FF:000469">
    <property type="entry name" value="Polyubiquitin-C"/>
    <property type="match status" value="1"/>
</dbReference>
<dbReference type="InterPro" id="IPR019954">
    <property type="entry name" value="Ubiquitin_CS"/>
</dbReference>
<evidence type="ECO:0000313" key="10">
    <source>
        <dbReference type="EMBL" id="VVC37942.1"/>
    </source>
</evidence>
<keyword evidence="6" id="KW-0677">Repeat</keyword>
<comment type="similarity">
    <text evidence="3">Belongs to the ubiquitin family.</text>
</comment>
<dbReference type="OrthoDB" id="428577at2759"/>
<dbReference type="SMART" id="SM00213">
    <property type="entry name" value="UBQ"/>
    <property type="match status" value="1"/>
</dbReference>
<reference evidence="10 11" key="1">
    <citation type="submission" date="2019-08" db="EMBL/GenBank/DDBJ databases">
        <authorList>
            <person name="Alioto T."/>
            <person name="Alioto T."/>
            <person name="Gomez Garrido J."/>
        </authorList>
    </citation>
    <scope>NUCLEOTIDE SEQUENCE [LARGE SCALE GENOMIC DNA]</scope>
</reference>
<dbReference type="Pfam" id="PF00240">
    <property type="entry name" value="ubiquitin"/>
    <property type="match status" value="1"/>
</dbReference>
<evidence type="ECO:0000256" key="4">
    <source>
        <dbReference type="ARBA" id="ARBA00022490"/>
    </source>
</evidence>
<dbReference type="PANTHER" id="PTHR10666">
    <property type="entry name" value="UBIQUITIN"/>
    <property type="match status" value="1"/>
</dbReference>
<evidence type="ECO:0000256" key="1">
    <source>
        <dbReference type="ARBA" id="ARBA00004123"/>
    </source>
</evidence>
<keyword evidence="4" id="KW-0963">Cytoplasm</keyword>
<dbReference type="GO" id="GO:0005737">
    <property type="term" value="C:cytoplasm"/>
    <property type="evidence" value="ECO:0007669"/>
    <property type="project" value="UniProtKB-SubCell"/>
</dbReference>
<organism evidence="10 11">
    <name type="scientific">Cinara cedri</name>
    <dbReference type="NCBI Taxonomy" id="506608"/>
    <lineage>
        <taxon>Eukaryota</taxon>
        <taxon>Metazoa</taxon>
        <taxon>Ecdysozoa</taxon>
        <taxon>Arthropoda</taxon>
        <taxon>Hexapoda</taxon>
        <taxon>Insecta</taxon>
        <taxon>Pterygota</taxon>
        <taxon>Neoptera</taxon>
        <taxon>Paraneoptera</taxon>
        <taxon>Hemiptera</taxon>
        <taxon>Sternorrhyncha</taxon>
        <taxon>Aphidomorpha</taxon>
        <taxon>Aphidoidea</taxon>
        <taxon>Aphididae</taxon>
        <taxon>Lachninae</taxon>
        <taxon>Cinara</taxon>
    </lineage>
</organism>
<dbReference type="PROSITE" id="PS50053">
    <property type="entry name" value="UBIQUITIN_2"/>
    <property type="match status" value="1"/>
</dbReference>
<dbReference type="PRINTS" id="PR00348">
    <property type="entry name" value="UBIQUITIN"/>
</dbReference>
<dbReference type="InterPro" id="IPR029071">
    <property type="entry name" value="Ubiquitin-like_domsf"/>
</dbReference>
<evidence type="ECO:0000256" key="7">
    <source>
        <dbReference type="ARBA" id="ARBA00022843"/>
    </source>
</evidence>
<dbReference type="AlphaFoldDB" id="A0A5E4N4C4"/>
<evidence type="ECO:0000256" key="2">
    <source>
        <dbReference type="ARBA" id="ARBA00004496"/>
    </source>
</evidence>
<dbReference type="InterPro" id="IPR050158">
    <property type="entry name" value="Ubiquitin_ubiquitin-like"/>
</dbReference>
<dbReference type="EMBL" id="CABPRJ010001459">
    <property type="protein sequence ID" value="VVC37942.1"/>
    <property type="molecule type" value="Genomic_DNA"/>
</dbReference>
<keyword evidence="5" id="KW-1017">Isopeptide bond</keyword>
<dbReference type="Gene3D" id="3.10.20.90">
    <property type="entry name" value="Phosphatidylinositol 3-kinase Catalytic Subunit, Chain A, domain 1"/>
    <property type="match status" value="1"/>
</dbReference>
<feature type="domain" description="Ubiquitin-like" evidence="9">
    <location>
        <begin position="14"/>
        <end position="86"/>
    </location>
</feature>
<evidence type="ECO:0000256" key="5">
    <source>
        <dbReference type="ARBA" id="ARBA00022499"/>
    </source>
</evidence>
<dbReference type="Proteomes" id="UP000325440">
    <property type="component" value="Unassembled WGS sequence"/>
</dbReference>
<evidence type="ECO:0000313" key="11">
    <source>
        <dbReference type="Proteomes" id="UP000325440"/>
    </source>
</evidence>
<keyword evidence="7" id="KW-0832">Ubl conjugation</keyword>
<dbReference type="PROSITE" id="PS00299">
    <property type="entry name" value="UBIQUITIN_1"/>
    <property type="match status" value="1"/>
</dbReference>